<accession>A0A7D5BWB9</accession>
<dbReference type="GO" id="GO:0010333">
    <property type="term" value="F:terpene synthase activity"/>
    <property type="evidence" value="ECO:0007669"/>
    <property type="project" value="InterPro"/>
</dbReference>
<dbReference type="PANTHER" id="PTHR31739:SF25">
    <property type="entry name" value="(E,E)-GERANYLLINALOOL SYNTHASE"/>
    <property type="match status" value="1"/>
</dbReference>
<evidence type="ECO:0000313" key="2">
    <source>
        <dbReference type="EMBL" id="QKW93661.1"/>
    </source>
</evidence>
<dbReference type="GO" id="GO:0016102">
    <property type="term" value="P:diterpenoid biosynthetic process"/>
    <property type="evidence" value="ECO:0007669"/>
    <property type="project" value="TreeGrafter"/>
</dbReference>
<dbReference type="SUPFAM" id="SSF48239">
    <property type="entry name" value="Terpenoid cyclases/Protein prenyltransferases"/>
    <property type="match status" value="2"/>
</dbReference>
<proteinExistence type="predicted"/>
<evidence type="ECO:0000259" key="1">
    <source>
        <dbReference type="Pfam" id="PF13243"/>
    </source>
</evidence>
<protein>
    <submittedName>
        <fullName evidence="2">(+)-kolavenyl diphosphate synthase</fullName>
    </submittedName>
</protein>
<name>A0A7D5BWB9_9BACT</name>
<dbReference type="InterPro" id="IPR050148">
    <property type="entry name" value="Terpene_synthase-like"/>
</dbReference>
<dbReference type="CDD" id="cd00688">
    <property type="entry name" value="ISOPREN_C2_like"/>
    <property type="match status" value="1"/>
</dbReference>
<organism evidence="2">
    <name type="scientific">Vitiosangium cumulatum</name>
    <dbReference type="NCBI Taxonomy" id="1867796"/>
    <lineage>
        <taxon>Bacteria</taxon>
        <taxon>Pseudomonadati</taxon>
        <taxon>Myxococcota</taxon>
        <taxon>Myxococcia</taxon>
        <taxon>Myxococcales</taxon>
        <taxon>Cystobacterineae</taxon>
        <taxon>Archangiaceae</taxon>
        <taxon>Vitiosangium</taxon>
    </lineage>
</organism>
<dbReference type="EMBL" id="MT520811">
    <property type="protein sequence ID" value="QKW93661.1"/>
    <property type="molecule type" value="Genomic_DNA"/>
</dbReference>
<dbReference type="AlphaFoldDB" id="A0A7D5BWB9"/>
<gene>
    <name evidence="2" type="primary">sora12</name>
</gene>
<reference evidence="2" key="1">
    <citation type="journal article" date="2020" name="Molecules">
        <title>2-Hydroxysorangiadenosine: Structure and Biosynthesis of a Myxobacterial Sesquiterpene-Nucleoside.</title>
        <authorList>
            <person name="Okoth D.A."/>
            <person name="Hug J.J."/>
            <person name="Garcia R."/>
            <person name="Sproer C."/>
            <person name="Overmann J."/>
            <person name="Muller R."/>
        </authorList>
    </citation>
    <scope>NUCLEOTIDE SEQUENCE</scope>
    <source>
        <strain evidence="2">MCy10943</strain>
    </source>
</reference>
<dbReference type="InterPro" id="IPR032696">
    <property type="entry name" value="SQ_cyclase_C"/>
</dbReference>
<dbReference type="Pfam" id="PF13243">
    <property type="entry name" value="SQHop_cyclase_C"/>
    <property type="match status" value="1"/>
</dbReference>
<sequence length="508" mass="56863">MRRIQDVLLAEFRSLLSVTGSRGGLMSPSVYDSAQVLRILAPEEGHWPVVDWLLSQQHPDGGWGDPVMPLHRDIPTLSAILALRQYARRKETRDAIAAGLHFLRRQASRWSSMQVDDLPVAAEILIPSLLDQLGTADVEFPRKPYAKLMELGERKRKIIAKLPMMPGVPWIHVWETWGAEPTPHLMDGAGSIGHSPSATAAWVKAAAGRPELEEYVQKGRAYLKETSLATETGIMGLVPVGSPHNYFEQSFVLYVMLVAGILKEPQLEQGVSAVLKDLTRALGPQGIGMSDYYLHDGDDTSAVVAVMNAFGMPVDPAILQRFQKDDHFIAYPGEMHSSPTLTARCVHALMLLGKTSEELAPFQRYLLERQEPDGRWSFDKWNRSWLYTTFHSVIGLVGSPHEQAVRNALDAVLVAQERDGGWSTDGHSNMTETSYAVLMLGYLERNGVSHPSISPALERASRWMLHNYSPFARLDSKVKCWISKELYRMERVETAFELSAMLMLQQRQ</sequence>
<feature type="domain" description="Squalene cyclase C-terminal" evidence="1">
    <location>
        <begin position="339"/>
        <end position="430"/>
    </location>
</feature>
<dbReference type="GO" id="GO:0000287">
    <property type="term" value="F:magnesium ion binding"/>
    <property type="evidence" value="ECO:0007669"/>
    <property type="project" value="TreeGrafter"/>
</dbReference>
<dbReference type="PANTHER" id="PTHR31739">
    <property type="entry name" value="ENT-COPALYL DIPHOSPHATE SYNTHASE, CHLOROPLASTIC"/>
    <property type="match status" value="1"/>
</dbReference>
<dbReference type="Gene3D" id="1.50.10.20">
    <property type="match status" value="1"/>
</dbReference>
<dbReference type="InterPro" id="IPR008930">
    <property type="entry name" value="Terpenoid_cyclase/PrenylTrfase"/>
</dbReference>
<dbReference type="Gene3D" id="1.50.10.160">
    <property type="match status" value="1"/>
</dbReference>